<sequence length="442" mass="47689">MKRPFGDYAYSQGPIEGCFWADAVPRAALHRSAAQGEIDTDYAVIGGGYTGLNAALALAEAGEQVAVFDAEFPGFGASGRNGGFCCLGGTRAADETLERRFGAGAAAEVRQAELASVEHVAGLIDRLGLDVDRHSEGETILAHSEAKMAALRRERAEYDAAYGVSSTLVEKADLRAHGLNGTFHGALTVPVGFALHPRKYLAGLAAAAQAAGARIHGGSPVTGIERKSYGYRLATPAARIRAKRVIVATNGYGSEEVPGWMRARFLPAQSSVIATRPMTDAELEAQGWTALQMAYEDRRLLHYFHLTPDKRMVFGQRGGLICTPANEKRIRARVRRDFDRLFPEWTHVETPHYWSGMVCLTASLTPFCGEVPELPGVFAAFGYHGNGVAMGSYCGRMVGDLARGAEAPVPRAFAKPPMRFPLGPARRFWLGAEYTWARVTNA</sequence>
<dbReference type="InterPro" id="IPR036188">
    <property type="entry name" value="FAD/NAD-bd_sf"/>
</dbReference>
<dbReference type="AlphaFoldDB" id="A0A917WJ37"/>
<gene>
    <name evidence="3" type="ORF">GCM10011534_31430</name>
</gene>
<organism evidence="3 4">
    <name type="scientific">Pseudooceanicola nanhaiensis</name>
    <dbReference type="NCBI Taxonomy" id="375761"/>
    <lineage>
        <taxon>Bacteria</taxon>
        <taxon>Pseudomonadati</taxon>
        <taxon>Pseudomonadota</taxon>
        <taxon>Alphaproteobacteria</taxon>
        <taxon>Rhodobacterales</taxon>
        <taxon>Paracoccaceae</taxon>
        <taxon>Pseudooceanicola</taxon>
    </lineage>
</organism>
<dbReference type="EMBL" id="BMLF01000002">
    <property type="protein sequence ID" value="GGM07168.1"/>
    <property type="molecule type" value="Genomic_DNA"/>
</dbReference>
<dbReference type="Pfam" id="PF01266">
    <property type="entry name" value="DAO"/>
    <property type="match status" value="1"/>
</dbReference>
<keyword evidence="4" id="KW-1185">Reference proteome</keyword>
<dbReference type="Gene3D" id="3.30.9.10">
    <property type="entry name" value="D-Amino Acid Oxidase, subunit A, domain 2"/>
    <property type="match status" value="1"/>
</dbReference>
<dbReference type="GO" id="GO:0005737">
    <property type="term" value="C:cytoplasm"/>
    <property type="evidence" value="ECO:0007669"/>
    <property type="project" value="TreeGrafter"/>
</dbReference>
<dbReference type="RefSeq" id="WP_028287070.1">
    <property type="nucleotide sequence ID" value="NZ_BMLF01000002.1"/>
</dbReference>
<reference evidence="3" key="2">
    <citation type="submission" date="2020-09" db="EMBL/GenBank/DDBJ databases">
        <authorList>
            <person name="Sun Q."/>
            <person name="Zhou Y."/>
        </authorList>
    </citation>
    <scope>NUCLEOTIDE SEQUENCE</scope>
    <source>
        <strain evidence="3">CGMCC 1.6293</strain>
    </source>
</reference>
<dbReference type="GO" id="GO:0016491">
    <property type="term" value="F:oxidoreductase activity"/>
    <property type="evidence" value="ECO:0007669"/>
    <property type="project" value="UniProtKB-KW"/>
</dbReference>
<protein>
    <submittedName>
        <fullName evidence="3">FAD-dependent oxidoreductase</fullName>
    </submittedName>
</protein>
<evidence type="ECO:0000313" key="4">
    <source>
        <dbReference type="Proteomes" id="UP000649829"/>
    </source>
</evidence>
<evidence type="ECO:0000313" key="3">
    <source>
        <dbReference type="EMBL" id="GGM07168.1"/>
    </source>
</evidence>
<reference evidence="3" key="1">
    <citation type="journal article" date="2014" name="Int. J. Syst. Evol. Microbiol.">
        <title>Complete genome sequence of Corynebacterium casei LMG S-19264T (=DSM 44701T), isolated from a smear-ripened cheese.</title>
        <authorList>
            <consortium name="US DOE Joint Genome Institute (JGI-PGF)"/>
            <person name="Walter F."/>
            <person name="Albersmeier A."/>
            <person name="Kalinowski J."/>
            <person name="Ruckert C."/>
        </authorList>
    </citation>
    <scope>NUCLEOTIDE SEQUENCE</scope>
    <source>
        <strain evidence="3">CGMCC 1.6293</strain>
    </source>
</reference>
<dbReference type="InterPro" id="IPR006076">
    <property type="entry name" value="FAD-dep_OxRdtase"/>
</dbReference>
<dbReference type="PANTHER" id="PTHR13847">
    <property type="entry name" value="SARCOSINE DEHYDROGENASE-RELATED"/>
    <property type="match status" value="1"/>
</dbReference>
<evidence type="ECO:0000259" key="2">
    <source>
        <dbReference type="Pfam" id="PF01266"/>
    </source>
</evidence>
<proteinExistence type="predicted"/>
<name>A0A917WJ37_9RHOB</name>
<feature type="domain" description="FAD dependent oxidoreductase" evidence="2">
    <location>
        <begin position="41"/>
        <end position="401"/>
    </location>
</feature>
<dbReference type="SUPFAM" id="SSF51905">
    <property type="entry name" value="FAD/NAD(P)-binding domain"/>
    <property type="match status" value="1"/>
</dbReference>
<dbReference type="Proteomes" id="UP000649829">
    <property type="component" value="Unassembled WGS sequence"/>
</dbReference>
<evidence type="ECO:0000256" key="1">
    <source>
        <dbReference type="ARBA" id="ARBA00023002"/>
    </source>
</evidence>
<dbReference type="Gene3D" id="3.50.50.60">
    <property type="entry name" value="FAD/NAD(P)-binding domain"/>
    <property type="match status" value="1"/>
</dbReference>
<keyword evidence="1" id="KW-0560">Oxidoreductase</keyword>
<accession>A0A917WJ37</accession>
<dbReference type="PANTHER" id="PTHR13847:SF281">
    <property type="entry name" value="FAD DEPENDENT OXIDOREDUCTASE DOMAIN-CONTAINING PROTEIN"/>
    <property type="match status" value="1"/>
</dbReference>
<comment type="caution">
    <text evidence="3">The sequence shown here is derived from an EMBL/GenBank/DDBJ whole genome shotgun (WGS) entry which is preliminary data.</text>
</comment>